<reference evidence="1" key="1">
    <citation type="submission" date="2021-01" db="EMBL/GenBank/DDBJ databases">
        <title>A chromosome-scale assembly of European eel, Anguilla anguilla.</title>
        <authorList>
            <person name="Henkel C."/>
            <person name="Jong-Raadsen S.A."/>
            <person name="Dufour S."/>
            <person name="Weltzien F.-A."/>
            <person name="Palstra A.P."/>
            <person name="Pelster B."/>
            <person name="Spaink H.P."/>
            <person name="Van Den Thillart G.E."/>
            <person name="Jansen H."/>
            <person name="Zahm M."/>
            <person name="Klopp C."/>
            <person name="Cedric C."/>
            <person name="Louis A."/>
            <person name="Berthelot C."/>
            <person name="Parey E."/>
            <person name="Roest Crollius H."/>
            <person name="Montfort J."/>
            <person name="Robinson-Rechavi M."/>
            <person name="Bucao C."/>
            <person name="Bouchez O."/>
            <person name="Gislard M."/>
            <person name="Lluch J."/>
            <person name="Milhes M."/>
            <person name="Lampietro C."/>
            <person name="Lopez Roques C."/>
            <person name="Donnadieu C."/>
            <person name="Braasch I."/>
            <person name="Desvignes T."/>
            <person name="Postlethwait J."/>
            <person name="Bobe J."/>
            <person name="Guiguen Y."/>
            <person name="Dirks R."/>
        </authorList>
    </citation>
    <scope>NUCLEOTIDE SEQUENCE</scope>
    <source>
        <strain evidence="1">Tag_6206</strain>
        <tissue evidence="1">Liver</tissue>
    </source>
</reference>
<protein>
    <submittedName>
        <fullName evidence="1">Uncharacterized protein</fullName>
    </submittedName>
</protein>
<dbReference type="AlphaFoldDB" id="A0A9D3S2K5"/>
<comment type="caution">
    <text evidence="1">The sequence shown here is derived from an EMBL/GenBank/DDBJ whole genome shotgun (WGS) entry which is preliminary data.</text>
</comment>
<proteinExistence type="predicted"/>
<organism evidence="1 2">
    <name type="scientific">Anguilla anguilla</name>
    <name type="common">European freshwater eel</name>
    <name type="synonym">Muraena anguilla</name>
    <dbReference type="NCBI Taxonomy" id="7936"/>
    <lineage>
        <taxon>Eukaryota</taxon>
        <taxon>Metazoa</taxon>
        <taxon>Chordata</taxon>
        <taxon>Craniata</taxon>
        <taxon>Vertebrata</taxon>
        <taxon>Euteleostomi</taxon>
        <taxon>Actinopterygii</taxon>
        <taxon>Neopterygii</taxon>
        <taxon>Teleostei</taxon>
        <taxon>Anguilliformes</taxon>
        <taxon>Anguillidae</taxon>
        <taxon>Anguilla</taxon>
    </lineage>
</organism>
<accession>A0A9D3S2K5</accession>
<gene>
    <name evidence="1" type="ORF">ANANG_G00131310</name>
</gene>
<keyword evidence="2" id="KW-1185">Reference proteome</keyword>
<dbReference type="EMBL" id="JAFIRN010000006">
    <property type="protein sequence ID" value="KAG5847917.1"/>
    <property type="molecule type" value="Genomic_DNA"/>
</dbReference>
<sequence length="67" mass="7245">MIGGRSMAGCEPLRWSPWWLEVITHCGCSLRRSGTLEGVPRARSGVACSLTTRGTVSPYLVPVHPAH</sequence>
<evidence type="ECO:0000313" key="1">
    <source>
        <dbReference type="EMBL" id="KAG5847917.1"/>
    </source>
</evidence>
<dbReference type="Proteomes" id="UP001044222">
    <property type="component" value="Chromosome 6"/>
</dbReference>
<name>A0A9D3S2K5_ANGAN</name>
<evidence type="ECO:0000313" key="2">
    <source>
        <dbReference type="Proteomes" id="UP001044222"/>
    </source>
</evidence>